<feature type="transmembrane region" description="Helical" evidence="2">
    <location>
        <begin position="70"/>
        <end position="90"/>
    </location>
</feature>
<proteinExistence type="predicted"/>
<evidence type="ECO:0000256" key="1">
    <source>
        <dbReference type="SAM" id="MobiDB-lite"/>
    </source>
</evidence>
<keyword evidence="2" id="KW-0812">Transmembrane</keyword>
<protein>
    <submittedName>
        <fullName evidence="3">DUF3093 domain-containing protein</fullName>
    </submittedName>
</protein>
<keyword evidence="2" id="KW-1133">Transmembrane helix</keyword>
<feature type="transmembrane region" description="Helical" evidence="2">
    <location>
        <begin position="47"/>
        <end position="64"/>
    </location>
</feature>
<feature type="compositionally biased region" description="Low complexity" evidence="1">
    <location>
        <begin position="1"/>
        <end position="17"/>
    </location>
</feature>
<feature type="region of interest" description="Disordered" evidence="1">
    <location>
        <begin position="1"/>
        <end position="27"/>
    </location>
</feature>
<dbReference type="EMBL" id="SZYE01000106">
    <property type="protein sequence ID" value="TKR23139.1"/>
    <property type="molecule type" value="Genomic_DNA"/>
</dbReference>
<dbReference type="Proteomes" id="UP000308121">
    <property type="component" value="Unassembled WGS sequence"/>
</dbReference>
<reference evidence="3 4" key="1">
    <citation type="submission" date="2019-05" db="EMBL/GenBank/DDBJ databases">
        <title>Genome sequence of Cellulomonas hominis strain CS1.</title>
        <authorList>
            <person name="Belmont J."/>
            <person name="Maclea K.S."/>
        </authorList>
    </citation>
    <scope>NUCLEOTIDE SEQUENCE [LARGE SCALE GENOMIC DNA]</scope>
    <source>
        <strain evidence="3 4">CS1</strain>
    </source>
</reference>
<dbReference type="InterPro" id="IPR021443">
    <property type="entry name" value="DUF3093"/>
</dbReference>
<comment type="caution">
    <text evidence="3">The sequence shown here is derived from an EMBL/GenBank/DDBJ whole genome shotgun (WGS) entry which is preliminary data.</text>
</comment>
<evidence type="ECO:0000313" key="4">
    <source>
        <dbReference type="Proteomes" id="UP000308121"/>
    </source>
</evidence>
<sequence length="188" mass="18883">MVRVSGAAEAGASSVTGPDPTRRRWDAGGVQTTTAPAFAERLWPSPAGWVAVPALAAMIGIVLLPLSPVAAAVGAGLGLVAVGLAAAGLATRVRVADGELHAGDAHVPLSLLRAPRALDADQTRHELGPGLDARAHVCLRGWVRTAVRVELADPADPTPYWVVSTRRPADLVAALGGGAGSPDAAPAA</sequence>
<accession>A0A7Z8JXS0</accession>
<evidence type="ECO:0000256" key="2">
    <source>
        <dbReference type="SAM" id="Phobius"/>
    </source>
</evidence>
<gene>
    <name evidence="3" type="ORF">FA014_12815</name>
</gene>
<dbReference type="AlphaFoldDB" id="A0A7Z8JXS0"/>
<dbReference type="Pfam" id="PF11292">
    <property type="entry name" value="DUF3093"/>
    <property type="match status" value="1"/>
</dbReference>
<name>A0A7Z8JXS0_9CELL</name>
<dbReference type="OrthoDB" id="3217020at2"/>
<evidence type="ECO:0000313" key="3">
    <source>
        <dbReference type="EMBL" id="TKR23139.1"/>
    </source>
</evidence>
<organism evidence="3 4">
    <name type="scientific">Cellulomonas hominis</name>
    <dbReference type="NCBI Taxonomy" id="156981"/>
    <lineage>
        <taxon>Bacteria</taxon>
        <taxon>Bacillati</taxon>
        <taxon>Actinomycetota</taxon>
        <taxon>Actinomycetes</taxon>
        <taxon>Micrococcales</taxon>
        <taxon>Cellulomonadaceae</taxon>
        <taxon>Cellulomonas</taxon>
    </lineage>
</organism>
<keyword evidence="2" id="KW-0472">Membrane</keyword>